<gene>
    <name evidence="2" type="ORF">NDU88_007471</name>
</gene>
<feature type="region of interest" description="Disordered" evidence="1">
    <location>
        <begin position="96"/>
        <end position="115"/>
    </location>
</feature>
<accession>A0AAV7QKW7</accession>
<evidence type="ECO:0000256" key="1">
    <source>
        <dbReference type="SAM" id="MobiDB-lite"/>
    </source>
</evidence>
<keyword evidence="3" id="KW-1185">Reference proteome</keyword>
<evidence type="ECO:0000313" key="2">
    <source>
        <dbReference type="EMBL" id="KAJ1141136.1"/>
    </source>
</evidence>
<reference evidence="2" key="1">
    <citation type="journal article" date="2022" name="bioRxiv">
        <title>Sequencing and chromosome-scale assembly of the giantPleurodeles waltlgenome.</title>
        <authorList>
            <person name="Brown T."/>
            <person name="Elewa A."/>
            <person name="Iarovenko S."/>
            <person name="Subramanian E."/>
            <person name="Araus A.J."/>
            <person name="Petzold A."/>
            <person name="Susuki M."/>
            <person name="Suzuki K.-i.T."/>
            <person name="Hayashi T."/>
            <person name="Toyoda A."/>
            <person name="Oliveira C."/>
            <person name="Osipova E."/>
            <person name="Leigh N.D."/>
            <person name="Simon A."/>
            <person name="Yun M.H."/>
        </authorList>
    </citation>
    <scope>NUCLEOTIDE SEQUENCE</scope>
    <source>
        <strain evidence="2">20211129_DDA</strain>
        <tissue evidence="2">Liver</tissue>
    </source>
</reference>
<dbReference type="Proteomes" id="UP001066276">
    <property type="component" value="Chromosome 6"/>
</dbReference>
<organism evidence="2 3">
    <name type="scientific">Pleurodeles waltl</name>
    <name type="common">Iberian ribbed newt</name>
    <dbReference type="NCBI Taxonomy" id="8319"/>
    <lineage>
        <taxon>Eukaryota</taxon>
        <taxon>Metazoa</taxon>
        <taxon>Chordata</taxon>
        <taxon>Craniata</taxon>
        <taxon>Vertebrata</taxon>
        <taxon>Euteleostomi</taxon>
        <taxon>Amphibia</taxon>
        <taxon>Batrachia</taxon>
        <taxon>Caudata</taxon>
        <taxon>Salamandroidea</taxon>
        <taxon>Salamandridae</taxon>
        <taxon>Pleurodelinae</taxon>
        <taxon>Pleurodeles</taxon>
    </lineage>
</organism>
<name>A0AAV7QKW7_PLEWA</name>
<dbReference type="AlphaFoldDB" id="A0AAV7QKW7"/>
<proteinExistence type="predicted"/>
<evidence type="ECO:0000313" key="3">
    <source>
        <dbReference type="Proteomes" id="UP001066276"/>
    </source>
</evidence>
<dbReference type="EMBL" id="JANPWB010000010">
    <property type="protein sequence ID" value="KAJ1141136.1"/>
    <property type="molecule type" value="Genomic_DNA"/>
</dbReference>
<comment type="caution">
    <text evidence="2">The sequence shown here is derived from an EMBL/GenBank/DDBJ whole genome shotgun (WGS) entry which is preliminary data.</text>
</comment>
<sequence>MALCPPHCRSRHHQKSLGGRPVCDVRRDASSGQCLIPPAADHEEIGKCAYNRQGCGAAPPVREGRPRDCLPVPARTGSQLQHAAEGGREITTAAAVPGPGAVPTSAGGPALSSGPGRMQPEINQGVDCIFSSGAAGSRAAACCHSACVETQRGHPTLISSVSAFSPF</sequence>
<protein>
    <submittedName>
        <fullName evidence="2">Uncharacterized protein</fullName>
    </submittedName>
</protein>